<dbReference type="InterPro" id="IPR010627">
    <property type="entry name" value="Prepilin_pept_A24_N"/>
</dbReference>
<dbReference type="PANTHER" id="PTHR30487:SF0">
    <property type="entry name" value="PREPILIN LEADER PEPTIDASE_N-METHYLTRANSFERASE-RELATED"/>
    <property type="match status" value="1"/>
</dbReference>
<proteinExistence type="predicted"/>
<keyword evidence="4" id="KW-1185">Reference proteome</keyword>
<organism evidence="3 4">
    <name type="scientific">Liquorilactobacillus satsumensis DSM 16230 = JCM 12392</name>
    <dbReference type="NCBI Taxonomy" id="1423801"/>
    <lineage>
        <taxon>Bacteria</taxon>
        <taxon>Bacillati</taxon>
        <taxon>Bacillota</taxon>
        <taxon>Bacilli</taxon>
        <taxon>Lactobacillales</taxon>
        <taxon>Lactobacillaceae</taxon>
        <taxon>Liquorilactobacillus</taxon>
    </lineage>
</organism>
<name>A0A0R1UYL2_9LACO</name>
<keyword evidence="1" id="KW-0812">Transmembrane</keyword>
<evidence type="ECO:0000313" key="3">
    <source>
        <dbReference type="EMBL" id="KRL97844.1"/>
    </source>
</evidence>
<keyword evidence="1" id="KW-0472">Membrane</keyword>
<dbReference type="Proteomes" id="UP000051166">
    <property type="component" value="Unassembled WGS sequence"/>
</dbReference>
<dbReference type="GO" id="GO:0004190">
    <property type="term" value="F:aspartic-type endopeptidase activity"/>
    <property type="evidence" value="ECO:0007669"/>
    <property type="project" value="TreeGrafter"/>
</dbReference>
<comment type="caution">
    <text evidence="3">The sequence shown here is derived from an EMBL/GenBank/DDBJ whole genome shotgun (WGS) entry which is preliminary data.</text>
</comment>
<gene>
    <name evidence="3" type="ORF">FD50_GL001052</name>
</gene>
<protein>
    <recommendedName>
        <fullName evidence="2">Prepilin peptidase A24 N-terminal domain-containing protein</fullName>
    </recommendedName>
</protein>
<dbReference type="PROSITE" id="PS51257">
    <property type="entry name" value="PROKAR_LIPOPROTEIN"/>
    <property type="match status" value="1"/>
</dbReference>
<evidence type="ECO:0000313" key="4">
    <source>
        <dbReference type="Proteomes" id="UP000051166"/>
    </source>
</evidence>
<evidence type="ECO:0000259" key="2">
    <source>
        <dbReference type="Pfam" id="PF06750"/>
    </source>
</evidence>
<feature type="transmembrane region" description="Helical" evidence="1">
    <location>
        <begin position="125"/>
        <end position="142"/>
    </location>
</feature>
<reference evidence="3 4" key="1">
    <citation type="journal article" date="2015" name="Genome Announc.">
        <title>Expanding the biotechnology potential of lactobacilli through comparative genomics of 213 strains and associated genera.</title>
        <authorList>
            <person name="Sun Z."/>
            <person name="Harris H.M."/>
            <person name="McCann A."/>
            <person name="Guo C."/>
            <person name="Argimon S."/>
            <person name="Zhang W."/>
            <person name="Yang X."/>
            <person name="Jeffery I.B."/>
            <person name="Cooney J.C."/>
            <person name="Kagawa T.F."/>
            <person name="Liu W."/>
            <person name="Song Y."/>
            <person name="Salvetti E."/>
            <person name="Wrobel A."/>
            <person name="Rasinkangas P."/>
            <person name="Parkhill J."/>
            <person name="Rea M.C."/>
            <person name="O'Sullivan O."/>
            <person name="Ritari J."/>
            <person name="Douillard F.P."/>
            <person name="Paul Ross R."/>
            <person name="Yang R."/>
            <person name="Briner A.E."/>
            <person name="Felis G.E."/>
            <person name="de Vos W.M."/>
            <person name="Barrangou R."/>
            <person name="Klaenhammer T.R."/>
            <person name="Caufield P.W."/>
            <person name="Cui Y."/>
            <person name="Zhang H."/>
            <person name="O'Toole P.W."/>
        </authorList>
    </citation>
    <scope>NUCLEOTIDE SEQUENCE [LARGE SCALE GENOMIC DNA]</scope>
    <source>
        <strain evidence="3 4">DSM 16230</strain>
    </source>
</reference>
<dbReference type="InterPro" id="IPR050882">
    <property type="entry name" value="Prepilin_peptidase/N-MTase"/>
</dbReference>
<evidence type="ECO:0000256" key="1">
    <source>
        <dbReference type="SAM" id="Phobius"/>
    </source>
</evidence>
<feature type="domain" description="Prepilin peptidase A24 N-terminal" evidence="2">
    <location>
        <begin position="12"/>
        <end position="94"/>
    </location>
</feature>
<feature type="transmembrane region" description="Helical" evidence="1">
    <location>
        <begin position="91"/>
        <end position="113"/>
    </location>
</feature>
<feature type="transmembrane region" description="Helical" evidence="1">
    <location>
        <begin position="178"/>
        <end position="206"/>
    </location>
</feature>
<dbReference type="GO" id="GO:0006465">
    <property type="term" value="P:signal peptide processing"/>
    <property type="evidence" value="ECO:0007669"/>
    <property type="project" value="TreeGrafter"/>
</dbReference>
<feature type="transmembrane region" description="Helical" evidence="1">
    <location>
        <begin position="212"/>
        <end position="228"/>
    </location>
</feature>
<dbReference type="GO" id="GO:0005886">
    <property type="term" value="C:plasma membrane"/>
    <property type="evidence" value="ECO:0007669"/>
    <property type="project" value="TreeGrafter"/>
</dbReference>
<dbReference type="PATRIC" id="fig|1423801.4.peg.1072"/>
<dbReference type="STRING" id="1423801.FD50_GL001052"/>
<dbReference type="Pfam" id="PF06750">
    <property type="entry name" value="A24_N_bact"/>
    <property type="match status" value="1"/>
</dbReference>
<dbReference type="OrthoDB" id="9789291at2"/>
<dbReference type="AlphaFoldDB" id="A0A0R1UYL2"/>
<keyword evidence="1" id="KW-1133">Transmembrane helix</keyword>
<sequence length="229" mass="25864">MKTVFLFLLIFLLGSSCASFSVCCGWRFAHSISLFVPSSFCEHCHHRLKLYQLIPLLSFCLQRGHCFFCGQQIARTSTVVELLFGGYSVLLFWHANPISFLFLFIVALWSLILSMQDYYSRTVSATFLLGGAFLMLSISFVVQKKLLNDWGIILPLAALLLLLVLLKKMGSADLYYLLFVMLAFGTLATLFTCLFASLGALCFNYFSLKKEIPFIPYLSSGILLFFLIV</sequence>
<accession>A0A0R1UYL2</accession>
<feature type="transmembrane region" description="Helical" evidence="1">
    <location>
        <begin position="148"/>
        <end position="166"/>
    </location>
</feature>
<dbReference type="EMBL" id="AZFQ01000047">
    <property type="protein sequence ID" value="KRL97844.1"/>
    <property type="molecule type" value="Genomic_DNA"/>
</dbReference>
<dbReference type="PANTHER" id="PTHR30487">
    <property type="entry name" value="TYPE 4 PREPILIN-LIKE PROTEINS LEADER PEPTIDE-PROCESSING ENZYME"/>
    <property type="match status" value="1"/>
</dbReference>